<evidence type="ECO:0000259" key="1">
    <source>
        <dbReference type="Pfam" id="PF01850"/>
    </source>
</evidence>
<proteinExistence type="predicted"/>
<gene>
    <name evidence="2" type="ORF">K7J14_14635</name>
    <name evidence="3" type="ORF">K7J14_15010</name>
    <name evidence="4" type="ORF">K7J14_15020</name>
</gene>
<feature type="domain" description="PIN" evidence="1">
    <location>
        <begin position="3"/>
        <end position="122"/>
    </location>
</feature>
<dbReference type="SUPFAM" id="SSF88723">
    <property type="entry name" value="PIN domain-like"/>
    <property type="match status" value="1"/>
</dbReference>
<dbReference type="InterPro" id="IPR029060">
    <property type="entry name" value="PIN-like_dom_sf"/>
</dbReference>
<dbReference type="InterPro" id="IPR052919">
    <property type="entry name" value="TA_system_RNase"/>
</dbReference>
<comment type="caution">
    <text evidence="4">The sequence shown here is derived from an EMBL/GenBank/DDBJ whole genome shotgun (WGS) entry which is preliminary data.</text>
</comment>
<dbReference type="EMBL" id="JAINWA010000003">
    <property type="protein sequence ID" value="MCD1656009.1"/>
    <property type="molecule type" value="Genomic_DNA"/>
</dbReference>
<dbReference type="Pfam" id="PF01850">
    <property type="entry name" value="PIN"/>
    <property type="match status" value="1"/>
</dbReference>
<accession>A0AAE3JMT2</accession>
<name>A0AAE3JMT2_9SPIR</name>
<dbReference type="Gene3D" id="3.40.50.1010">
    <property type="entry name" value="5'-nuclease"/>
    <property type="match status" value="1"/>
</dbReference>
<evidence type="ECO:0000313" key="2">
    <source>
        <dbReference type="EMBL" id="MCD1655933.1"/>
    </source>
</evidence>
<evidence type="ECO:0000313" key="3">
    <source>
        <dbReference type="EMBL" id="MCD1656007.1"/>
    </source>
</evidence>
<organism evidence="4 5">
    <name type="scientific">Teretinema zuelzerae</name>
    <dbReference type="NCBI Taxonomy" id="156"/>
    <lineage>
        <taxon>Bacteria</taxon>
        <taxon>Pseudomonadati</taxon>
        <taxon>Spirochaetota</taxon>
        <taxon>Spirochaetia</taxon>
        <taxon>Spirochaetales</taxon>
        <taxon>Treponemataceae</taxon>
        <taxon>Teretinema</taxon>
    </lineage>
</organism>
<dbReference type="EMBL" id="JAINWA010000003">
    <property type="protein sequence ID" value="MCD1656007.1"/>
    <property type="molecule type" value="Genomic_DNA"/>
</dbReference>
<evidence type="ECO:0000313" key="5">
    <source>
        <dbReference type="Proteomes" id="UP001198163"/>
    </source>
</evidence>
<dbReference type="InterPro" id="IPR041705">
    <property type="entry name" value="PIN_Sll0205"/>
</dbReference>
<dbReference type="EMBL" id="JAINWA010000003">
    <property type="protein sequence ID" value="MCD1655933.1"/>
    <property type="molecule type" value="Genomic_DNA"/>
</dbReference>
<dbReference type="PANTHER" id="PTHR36173:SF2">
    <property type="entry name" value="RIBONUCLEASE VAPC16"/>
    <property type="match status" value="1"/>
</dbReference>
<dbReference type="Proteomes" id="UP001198163">
    <property type="component" value="Unassembled WGS sequence"/>
</dbReference>
<dbReference type="PANTHER" id="PTHR36173">
    <property type="entry name" value="RIBONUCLEASE VAPC16-RELATED"/>
    <property type="match status" value="1"/>
</dbReference>
<dbReference type="CDD" id="cd09872">
    <property type="entry name" value="PIN_Sll0205-like"/>
    <property type="match status" value="1"/>
</dbReference>
<dbReference type="InterPro" id="IPR002716">
    <property type="entry name" value="PIN_dom"/>
</dbReference>
<evidence type="ECO:0000313" key="4">
    <source>
        <dbReference type="EMBL" id="MCD1656009.1"/>
    </source>
</evidence>
<dbReference type="AlphaFoldDB" id="A0AAE3JMT2"/>
<dbReference type="RefSeq" id="WP_230758042.1">
    <property type="nucleotide sequence ID" value="NZ_JAINWA010000003.1"/>
</dbReference>
<sequence length="132" mass="15683">MNYLLDTHTFLWTVSNTENLSKKALEIIKNPKNEVFVSAVSFWEISIKTRLKKINLDKIEPEELLTIAERMDFQVISLTPEEAITYHKLKENTHNDPFDRMLIWQSISRNMTIISKDQEFYKFVPYGLKLSW</sequence>
<reference evidence="4" key="1">
    <citation type="submission" date="2021-08" db="EMBL/GenBank/DDBJ databases">
        <title>Comparative analyses of Brucepasteria parasyntrophica and Teretinema zuelzerae.</title>
        <authorList>
            <person name="Song Y."/>
            <person name="Brune A."/>
        </authorList>
    </citation>
    <scope>NUCLEOTIDE SEQUENCE</scope>
    <source>
        <strain evidence="4">DSM 1903</strain>
    </source>
</reference>
<protein>
    <submittedName>
        <fullName evidence="4">Type II toxin-antitoxin system VapC family toxin</fullName>
    </submittedName>
</protein>
<keyword evidence="5" id="KW-1185">Reference proteome</keyword>